<evidence type="ECO:0000256" key="2">
    <source>
        <dbReference type="ARBA" id="ARBA00022676"/>
    </source>
</evidence>
<evidence type="ECO:0000256" key="1">
    <source>
        <dbReference type="ARBA" id="ARBA00009995"/>
    </source>
</evidence>
<dbReference type="InterPro" id="IPR050481">
    <property type="entry name" value="UDP-glycosyltransf_plant"/>
</dbReference>
<dbReference type="CDD" id="cd03784">
    <property type="entry name" value="GT1_Gtf-like"/>
    <property type="match status" value="1"/>
</dbReference>
<comment type="caution">
    <text evidence="6">The sequence shown here is derived from an EMBL/GenBank/DDBJ whole genome shotgun (WGS) entry which is preliminary data.</text>
</comment>
<dbReference type="SUPFAM" id="SSF53756">
    <property type="entry name" value="UDP-Glycosyltransferase/glycogen phosphorylase"/>
    <property type="match status" value="1"/>
</dbReference>
<evidence type="ECO:0000256" key="3">
    <source>
        <dbReference type="ARBA" id="ARBA00022679"/>
    </source>
</evidence>
<dbReference type="PANTHER" id="PTHR48049">
    <property type="entry name" value="GLYCOSYLTRANSFERASE"/>
    <property type="match status" value="1"/>
</dbReference>
<evidence type="ECO:0000313" key="7">
    <source>
        <dbReference type="Proteomes" id="UP000257109"/>
    </source>
</evidence>
<dbReference type="Proteomes" id="UP000257109">
    <property type="component" value="Unassembled WGS sequence"/>
</dbReference>
<dbReference type="Gene3D" id="3.40.50.2000">
    <property type="entry name" value="Glycogen Phosphorylase B"/>
    <property type="match status" value="2"/>
</dbReference>
<dbReference type="FunFam" id="3.40.50.2000:FF:000037">
    <property type="entry name" value="Glycosyltransferase"/>
    <property type="match status" value="1"/>
</dbReference>
<keyword evidence="3 4" id="KW-0808">Transferase</keyword>
<comment type="similarity">
    <text evidence="1 4">Belongs to the UDP-glycosyltransferase family.</text>
</comment>
<accession>A0A371HF67</accession>
<evidence type="ECO:0000256" key="4">
    <source>
        <dbReference type="RuleBase" id="RU003718"/>
    </source>
</evidence>
<gene>
    <name evidence="6" type="primary">GT4</name>
    <name evidence="6" type="ORF">CR513_15248</name>
</gene>
<sequence>MAEHHMKLHIAVFPWLAFGHIGPFFELAKLIAQKGHKISFISTPRNIHRLPKLPENLQALVDLIELPLPHVEKLPENAEATMDVPHHMVPYLKKAFDGLEEPLTKFLERCTPDWIICDFAPYWLQPISSKLRISCIYFSVFSAFGTSFILDLFVRNTSESSDFKAFLDVHSETNESGVSDEFRILETLNGAQVFATRSCMEIEGESLKLLESICRQPVIPVGLLPPSLEFSEDSKDHNWDTILNWLDKQEKESVIYVAFGSEVTLSDEDFTEIAMGLELSGFPYFWVLKKQNTSATESQDWVGNQSKRGMVWRTWAPQLRILAHKSVGGFLTHCGWSSVIEGLQVGCPLIMLPFQNEQYLVARHMEEKKVGIVVSKNEHDEKLSRDSVAKALRSVMLEENRKAFKSQAEDMSKIVGDKELHQKHVDEFVDYMEMHRPAVKAACEIPIFVHLLFILLIML</sequence>
<reference evidence="6" key="1">
    <citation type="submission" date="2018-05" db="EMBL/GenBank/DDBJ databases">
        <title>Draft genome of Mucuna pruriens seed.</title>
        <authorList>
            <person name="Nnadi N.E."/>
            <person name="Vos R."/>
            <person name="Hasami M.H."/>
            <person name="Devisetty U.K."/>
            <person name="Aguiy J.C."/>
        </authorList>
    </citation>
    <scope>NUCLEOTIDE SEQUENCE [LARGE SCALE GENOMIC DNA]</scope>
    <source>
        <strain evidence="6">JCA_2017</strain>
    </source>
</reference>
<protein>
    <recommendedName>
        <fullName evidence="5">Glycosyltransferase</fullName>
        <ecNumber evidence="5">2.4.1.-</ecNumber>
    </recommendedName>
</protein>
<proteinExistence type="inferred from homology"/>
<dbReference type="GO" id="GO:0035251">
    <property type="term" value="F:UDP-glucosyltransferase activity"/>
    <property type="evidence" value="ECO:0007669"/>
    <property type="project" value="InterPro"/>
</dbReference>
<keyword evidence="7" id="KW-1185">Reference proteome</keyword>
<name>A0A371HF67_MUCPR</name>
<dbReference type="AlphaFoldDB" id="A0A371HF67"/>
<dbReference type="InterPro" id="IPR035595">
    <property type="entry name" value="UDP_glycos_trans_CS"/>
</dbReference>
<evidence type="ECO:0000313" key="6">
    <source>
        <dbReference type="EMBL" id="RDY01425.1"/>
    </source>
</evidence>
<dbReference type="OrthoDB" id="5835829at2759"/>
<dbReference type="Pfam" id="PF00201">
    <property type="entry name" value="UDPGT"/>
    <property type="match status" value="1"/>
</dbReference>
<dbReference type="InterPro" id="IPR002213">
    <property type="entry name" value="UDP_glucos_trans"/>
</dbReference>
<keyword evidence="2 4" id="KW-0328">Glycosyltransferase</keyword>
<dbReference type="PANTHER" id="PTHR48049:SF60">
    <property type="entry name" value="UDP-GLYCOSYLTRANSFERASE 91B1"/>
    <property type="match status" value="1"/>
</dbReference>
<evidence type="ECO:0000256" key="5">
    <source>
        <dbReference type="RuleBase" id="RU362057"/>
    </source>
</evidence>
<feature type="non-terminal residue" evidence="6">
    <location>
        <position position="1"/>
    </location>
</feature>
<dbReference type="EMBL" id="QJKJ01002772">
    <property type="protein sequence ID" value="RDY01425.1"/>
    <property type="molecule type" value="Genomic_DNA"/>
</dbReference>
<dbReference type="EC" id="2.4.1.-" evidence="5"/>
<organism evidence="6 7">
    <name type="scientific">Mucuna pruriens</name>
    <name type="common">Velvet bean</name>
    <name type="synonym">Dolichos pruriens</name>
    <dbReference type="NCBI Taxonomy" id="157652"/>
    <lineage>
        <taxon>Eukaryota</taxon>
        <taxon>Viridiplantae</taxon>
        <taxon>Streptophyta</taxon>
        <taxon>Embryophyta</taxon>
        <taxon>Tracheophyta</taxon>
        <taxon>Spermatophyta</taxon>
        <taxon>Magnoliopsida</taxon>
        <taxon>eudicotyledons</taxon>
        <taxon>Gunneridae</taxon>
        <taxon>Pentapetalae</taxon>
        <taxon>rosids</taxon>
        <taxon>fabids</taxon>
        <taxon>Fabales</taxon>
        <taxon>Fabaceae</taxon>
        <taxon>Papilionoideae</taxon>
        <taxon>50 kb inversion clade</taxon>
        <taxon>NPAAA clade</taxon>
        <taxon>indigoferoid/millettioid clade</taxon>
        <taxon>Phaseoleae</taxon>
        <taxon>Mucuna</taxon>
    </lineage>
</organism>
<dbReference type="PROSITE" id="PS00375">
    <property type="entry name" value="UDPGT"/>
    <property type="match status" value="1"/>
</dbReference>